<reference evidence="12 13" key="1">
    <citation type="journal article" date="2010" name="Proc. Natl. Acad. Sci. U.S.A.">
        <title>Insights into evolution of multicellular fungi from the assembled chromosomes of the mushroom Coprinopsis cinerea (Coprinus cinereus).</title>
        <authorList>
            <person name="Stajich J.E."/>
            <person name="Wilke S.K."/>
            <person name="Ahren D."/>
            <person name="Au C.H."/>
            <person name="Birren B.W."/>
            <person name="Borodovsky M."/>
            <person name="Burns C."/>
            <person name="Canback B."/>
            <person name="Casselton L.A."/>
            <person name="Cheng C.K."/>
            <person name="Deng J."/>
            <person name="Dietrich F.S."/>
            <person name="Fargo D.C."/>
            <person name="Farman M.L."/>
            <person name="Gathman A.C."/>
            <person name="Goldberg J."/>
            <person name="Guigo R."/>
            <person name="Hoegger P.J."/>
            <person name="Hooker J.B."/>
            <person name="Huggins A."/>
            <person name="James T.Y."/>
            <person name="Kamada T."/>
            <person name="Kilaru S."/>
            <person name="Kodira C."/>
            <person name="Kues U."/>
            <person name="Kupfer D."/>
            <person name="Kwan H.S."/>
            <person name="Lomsadze A."/>
            <person name="Li W."/>
            <person name="Lilly W.W."/>
            <person name="Ma L.J."/>
            <person name="Mackey A.J."/>
            <person name="Manning G."/>
            <person name="Martin F."/>
            <person name="Muraguchi H."/>
            <person name="Natvig D.O."/>
            <person name="Palmerini H."/>
            <person name="Ramesh M.A."/>
            <person name="Rehmeyer C.J."/>
            <person name="Roe B.A."/>
            <person name="Shenoy N."/>
            <person name="Stanke M."/>
            <person name="Ter-Hovhannisyan V."/>
            <person name="Tunlid A."/>
            <person name="Velagapudi R."/>
            <person name="Vision T.J."/>
            <person name="Zeng Q."/>
            <person name="Zolan M.E."/>
            <person name="Pukkila P.J."/>
        </authorList>
    </citation>
    <scope>NUCLEOTIDE SEQUENCE [LARGE SCALE GENOMIC DNA]</scope>
    <source>
        <strain evidence="13">Okayama-7 / 130 / ATCC MYA-4618 / FGSC 9003</strain>
    </source>
</reference>
<protein>
    <recommendedName>
        <fullName evidence="3">Polynucleotide 5'-hydroxyl-kinase GRC3</fullName>
    </recommendedName>
    <alternativeName>
        <fullName evidence="8">Polynucleotide 5'-hydroxyl-kinase NOL9</fullName>
    </alternativeName>
    <alternativeName>
        <fullName evidence="2">Polynucleotide 5'-hydroxyl-kinase grc3</fullName>
    </alternativeName>
</protein>
<feature type="compositionally biased region" description="Basic and acidic residues" evidence="9">
    <location>
        <begin position="102"/>
        <end position="114"/>
    </location>
</feature>
<dbReference type="STRING" id="240176.A8PFR8"/>
<dbReference type="EMBL" id="AACS02000002">
    <property type="protein sequence ID" value="EAU80730.2"/>
    <property type="molecule type" value="Genomic_DNA"/>
</dbReference>
<dbReference type="VEuPathDB" id="FungiDB:CC1G_04840"/>
<dbReference type="GeneID" id="6017655"/>
<dbReference type="Proteomes" id="UP000001861">
    <property type="component" value="Unassembled WGS sequence"/>
</dbReference>
<feature type="compositionally biased region" description="Basic residues" evidence="9">
    <location>
        <begin position="68"/>
        <end position="78"/>
    </location>
</feature>
<feature type="region of interest" description="Disordered" evidence="9">
    <location>
        <begin position="502"/>
        <end position="531"/>
    </location>
</feature>
<dbReference type="InterPro" id="IPR027417">
    <property type="entry name" value="P-loop_NTPase"/>
</dbReference>
<evidence type="ECO:0000259" key="11">
    <source>
        <dbReference type="Pfam" id="PF24419"/>
    </source>
</evidence>
<dbReference type="Pfam" id="PF24419">
    <property type="entry name" value="Cupin_NOL9"/>
    <property type="match status" value="1"/>
</dbReference>
<dbReference type="InterPro" id="IPR032319">
    <property type="entry name" value="CLP1_P"/>
</dbReference>
<feature type="domain" description="NOL9 N-terminal" evidence="11">
    <location>
        <begin position="225"/>
        <end position="282"/>
    </location>
</feature>
<dbReference type="PANTHER" id="PTHR12755:SF3">
    <property type="entry name" value="POLYNUCLEOTIDE 5'-HYDROXYL-KINASE NOL9"/>
    <property type="match status" value="1"/>
</dbReference>
<organism evidence="12 13">
    <name type="scientific">Coprinopsis cinerea (strain Okayama-7 / 130 / ATCC MYA-4618 / FGSC 9003)</name>
    <name type="common">Inky cap fungus</name>
    <name type="synonym">Hormographiella aspergillata</name>
    <dbReference type="NCBI Taxonomy" id="240176"/>
    <lineage>
        <taxon>Eukaryota</taxon>
        <taxon>Fungi</taxon>
        <taxon>Dikarya</taxon>
        <taxon>Basidiomycota</taxon>
        <taxon>Agaricomycotina</taxon>
        <taxon>Agaricomycetes</taxon>
        <taxon>Agaricomycetidae</taxon>
        <taxon>Agaricales</taxon>
        <taxon>Agaricineae</taxon>
        <taxon>Psathyrellaceae</taxon>
        <taxon>Coprinopsis</taxon>
    </lineage>
</organism>
<dbReference type="OrthoDB" id="2405412at2759"/>
<dbReference type="FunCoup" id="A8PFR8">
    <property type="interactions" value="259"/>
</dbReference>
<dbReference type="PANTHER" id="PTHR12755">
    <property type="entry name" value="CLEAVAGE/POLYADENYLATION FACTOR IA SUBUNIT CLP1P"/>
    <property type="match status" value="1"/>
</dbReference>
<evidence type="ECO:0000313" key="12">
    <source>
        <dbReference type="EMBL" id="EAU80730.2"/>
    </source>
</evidence>
<proteinExistence type="inferred from homology"/>
<dbReference type="GO" id="GO:0005524">
    <property type="term" value="F:ATP binding"/>
    <property type="evidence" value="ECO:0007669"/>
    <property type="project" value="UniProtKB-KW"/>
</dbReference>
<feature type="compositionally biased region" description="Acidic residues" evidence="9">
    <location>
        <begin position="152"/>
        <end position="167"/>
    </location>
</feature>
<evidence type="ECO:0000256" key="1">
    <source>
        <dbReference type="ARBA" id="ARBA00011003"/>
    </source>
</evidence>
<evidence type="ECO:0000259" key="10">
    <source>
        <dbReference type="Pfam" id="PF16575"/>
    </source>
</evidence>
<accession>A8PFR8</accession>
<keyword evidence="5" id="KW-0547">Nucleotide-binding</keyword>
<dbReference type="AlphaFoldDB" id="A8PFR8"/>
<dbReference type="Gene3D" id="3.40.50.300">
    <property type="entry name" value="P-loop containing nucleotide triphosphate hydrolases"/>
    <property type="match status" value="1"/>
</dbReference>
<evidence type="ECO:0000256" key="3">
    <source>
        <dbReference type="ARBA" id="ARBA00019824"/>
    </source>
</evidence>
<dbReference type="SUPFAM" id="SSF52540">
    <property type="entry name" value="P-loop containing nucleoside triphosphate hydrolases"/>
    <property type="match status" value="1"/>
</dbReference>
<feature type="domain" description="Clp1 P-loop" evidence="10">
    <location>
        <begin position="407"/>
        <end position="504"/>
    </location>
</feature>
<dbReference type="Pfam" id="PF16575">
    <property type="entry name" value="CLP1_P"/>
    <property type="match status" value="1"/>
</dbReference>
<feature type="compositionally biased region" description="Low complexity" evidence="9">
    <location>
        <begin position="1"/>
        <end position="27"/>
    </location>
</feature>
<keyword evidence="4" id="KW-0808">Transferase</keyword>
<comment type="similarity">
    <text evidence="1">Belongs to the Clp1 family. NOL9/GRC3 subfamily.</text>
</comment>
<feature type="compositionally biased region" description="Low complexity" evidence="9">
    <location>
        <begin position="47"/>
        <end position="67"/>
    </location>
</feature>
<dbReference type="GO" id="GO:0051731">
    <property type="term" value="F:polynucleotide 5'-hydroxyl-kinase activity"/>
    <property type="evidence" value="ECO:0007669"/>
    <property type="project" value="InterPro"/>
</dbReference>
<keyword evidence="7" id="KW-0067">ATP-binding</keyword>
<evidence type="ECO:0000256" key="8">
    <source>
        <dbReference type="ARBA" id="ARBA00071212"/>
    </source>
</evidence>
<dbReference type="GO" id="GO:0005634">
    <property type="term" value="C:nucleus"/>
    <property type="evidence" value="ECO:0007669"/>
    <property type="project" value="TreeGrafter"/>
</dbReference>
<evidence type="ECO:0000256" key="5">
    <source>
        <dbReference type="ARBA" id="ARBA00022741"/>
    </source>
</evidence>
<name>A8PFR8_COPC7</name>
<evidence type="ECO:0000256" key="2">
    <source>
        <dbReference type="ARBA" id="ARBA00018706"/>
    </source>
</evidence>
<comment type="caution">
    <text evidence="12">The sequence shown here is derived from an EMBL/GenBank/DDBJ whole genome shotgun (WGS) entry which is preliminary data.</text>
</comment>
<dbReference type="RefSeq" id="XP_001840996.2">
    <property type="nucleotide sequence ID" value="XM_001840944.2"/>
</dbReference>
<dbReference type="InParanoid" id="A8PFR8"/>
<dbReference type="OMA" id="PEFAPMG"/>
<dbReference type="HOGENOM" id="CLU_010345_0_0_1"/>
<dbReference type="KEGG" id="cci:CC1G_04840"/>
<sequence>MISAVAARRAAAAAKSTSAEASSSASPAPEPQNRETSKPTSKRKSPSSDPASSSNKKAKTKSSSSTKPRSKPGSRRGSSKQNKPNSKRSRQPERYFSISDAQKTEGDSFGRQEDVIELDSSSEEDDEDDDLELDDDDGVTLIQPTRTRSAKDEEDAGSSSEEEEGGMDLDIIQMNRFSLLSRPPATAPPSEPSTLSTFRPVLDKNIFQISPEDFNLPSSSNSLATSLVVLSPHETLCLLGTCSLTVLHGSISILGTTIHSSPRKTHKIYSPSSSPLPVIRCSFEGKGRTSGLDNLPPRVRELLESDGEAEGVGAILVFQHLPSAVERLGVVCRSFEGVFEPSKWQKQMQEEGVGDLGIPGVHIVYRQTRDITPFVLPASWSDALDKALKNSHQSASSGDAPVYVVKGPRNTGKSTLARTLLNRLLGIYEKVAFLDCDLGQTEFTPPGMVSLSVVGNEVFGPPFTHLSVPYAAHFVGSTTPRSSPDFYLEAVEALLDKYKSEVERGSGSLDSDEEDDEAMDQDENNTSAPRKKIDHIVPLIVNTMGWTKGLGGDLTRRIEEVSHPSVVFSFEATGNPEDRESSDREGGVGAFGNANDFGGGSGMGMLVGPSQNGVQREVYHLQPPLNLEDDSGSRNRQSQRFTAADHRTLTLLSYFYGVFPETKSKFDTRISHWSISAPLLAIPPYEVDVSVALDRVVLAGAGYEDVVPSEIGRAVNGAVVALIRVGGPDGGNDERVTDKQGEGPPLGIPYIQGSAPPSPYTSTCVGLALHGSDNQTPLLQVLTPVPTSYLPAARTWVKGELEMPVWGLLDWRAWGSHSSADNGVVVDPSGKSQVPYLQWGRGDVSGTVIGGEKRRVRRNLMRRGQM</sequence>
<feature type="compositionally biased region" description="Acidic residues" evidence="9">
    <location>
        <begin position="510"/>
        <end position="523"/>
    </location>
</feature>
<evidence type="ECO:0000256" key="9">
    <source>
        <dbReference type="SAM" id="MobiDB-lite"/>
    </source>
</evidence>
<evidence type="ECO:0000313" key="13">
    <source>
        <dbReference type="Proteomes" id="UP000001861"/>
    </source>
</evidence>
<dbReference type="GO" id="GO:0000448">
    <property type="term" value="P:cleavage in ITS2 between 5.8S rRNA and LSU-rRNA of tricistronic rRNA transcript (SSU-rRNA, 5.8S rRNA, LSU-rRNA)"/>
    <property type="evidence" value="ECO:0007669"/>
    <property type="project" value="TreeGrafter"/>
</dbReference>
<gene>
    <name evidence="12" type="ORF">CC1G_04840</name>
</gene>
<dbReference type="eggNOG" id="KOG2750">
    <property type="taxonomic scope" value="Eukaryota"/>
</dbReference>
<feature type="compositionally biased region" description="Acidic residues" evidence="9">
    <location>
        <begin position="115"/>
        <end position="138"/>
    </location>
</feature>
<keyword evidence="13" id="KW-1185">Reference proteome</keyword>
<evidence type="ECO:0000256" key="7">
    <source>
        <dbReference type="ARBA" id="ARBA00022840"/>
    </source>
</evidence>
<evidence type="ECO:0000256" key="4">
    <source>
        <dbReference type="ARBA" id="ARBA00022679"/>
    </source>
</evidence>
<dbReference type="InterPro" id="IPR057573">
    <property type="entry name" value="NOL9_N"/>
</dbReference>
<feature type="region of interest" description="Disordered" evidence="9">
    <location>
        <begin position="1"/>
        <end position="168"/>
    </location>
</feature>
<dbReference type="InterPro" id="IPR045116">
    <property type="entry name" value="Clp1/Grc3"/>
</dbReference>
<keyword evidence="6" id="KW-0418">Kinase</keyword>
<evidence type="ECO:0000256" key="6">
    <source>
        <dbReference type="ARBA" id="ARBA00022777"/>
    </source>
</evidence>